<name>A0A381REY1_9ZZZZ</name>
<protein>
    <submittedName>
        <fullName evidence="1">Uncharacterized protein</fullName>
    </submittedName>
</protein>
<dbReference type="AlphaFoldDB" id="A0A381REY1"/>
<accession>A0A381REY1</accession>
<feature type="non-terminal residue" evidence="1">
    <location>
        <position position="1"/>
    </location>
</feature>
<gene>
    <name evidence="1" type="ORF">METZ01_LOCUS43196</name>
</gene>
<evidence type="ECO:0000313" key="1">
    <source>
        <dbReference type="EMBL" id="SUZ90342.1"/>
    </source>
</evidence>
<reference evidence="1" key="1">
    <citation type="submission" date="2018-05" db="EMBL/GenBank/DDBJ databases">
        <authorList>
            <person name="Lanie J.A."/>
            <person name="Ng W.-L."/>
            <person name="Kazmierczak K.M."/>
            <person name="Andrzejewski T.M."/>
            <person name="Davidsen T.M."/>
            <person name="Wayne K.J."/>
            <person name="Tettelin H."/>
            <person name="Glass J.I."/>
            <person name="Rusch D."/>
            <person name="Podicherti R."/>
            <person name="Tsui H.-C.T."/>
            <person name="Winkler M.E."/>
        </authorList>
    </citation>
    <scope>NUCLEOTIDE SEQUENCE</scope>
</reference>
<dbReference type="EMBL" id="UINC01001886">
    <property type="protein sequence ID" value="SUZ90342.1"/>
    <property type="molecule type" value="Genomic_DNA"/>
</dbReference>
<sequence>VALTLTGKNQMMAIFTNMISIIQLMKL</sequence>
<proteinExistence type="predicted"/>
<organism evidence="1">
    <name type="scientific">marine metagenome</name>
    <dbReference type="NCBI Taxonomy" id="408172"/>
    <lineage>
        <taxon>unclassified sequences</taxon>
        <taxon>metagenomes</taxon>
        <taxon>ecological metagenomes</taxon>
    </lineage>
</organism>